<dbReference type="SUPFAM" id="SSF56112">
    <property type="entry name" value="Protein kinase-like (PK-like)"/>
    <property type="match status" value="1"/>
</dbReference>
<dbReference type="PROSITE" id="PS00108">
    <property type="entry name" value="PROTEIN_KINASE_ST"/>
    <property type="match status" value="1"/>
</dbReference>
<dbReference type="InterPro" id="IPR011009">
    <property type="entry name" value="Kinase-like_dom_sf"/>
</dbReference>
<reference evidence="7" key="1">
    <citation type="submission" date="2019-03" db="EMBL/GenBank/DDBJ databases">
        <title>Long read genome sequence of the mycoparasitic Pythium oligandrum ATCC 38472 isolated from sugarbeet rhizosphere.</title>
        <authorList>
            <person name="Gaulin E."/>
        </authorList>
    </citation>
    <scope>NUCLEOTIDE SEQUENCE</scope>
    <source>
        <strain evidence="7">ATCC 38472_TT</strain>
    </source>
</reference>
<evidence type="ECO:0000259" key="6">
    <source>
        <dbReference type="PROSITE" id="PS50011"/>
    </source>
</evidence>
<dbReference type="InterPro" id="IPR008271">
    <property type="entry name" value="Ser/Thr_kinase_AS"/>
</dbReference>
<dbReference type="CDD" id="cd13999">
    <property type="entry name" value="STKc_MAP3K-like"/>
    <property type="match status" value="1"/>
</dbReference>
<dbReference type="PROSITE" id="PS50011">
    <property type="entry name" value="PROTEIN_KINASE_DOM"/>
    <property type="match status" value="1"/>
</dbReference>
<accession>A0A8K1FMZ6</accession>
<dbReference type="PANTHER" id="PTHR44329:SF214">
    <property type="entry name" value="PROTEIN KINASE DOMAIN-CONTAINING PROTEIN"/>
    <property type="match status" value="1"/>
</dbReference>
<keyword evidence="3 4" id="KW-0067">ATP-binding</keyword>
<feature type="binding site" evidence="4">
    <location>
        <position position="377"/>
    </location>
    <ligand>
        <name>ATP</name>
        <dbReference type="ChEBI" id="CHEBI:30616"/>
    </ligand>
</feature>
<evidence type="ECO:0000313" key="8">
    <source>
        <dbReference type="Proteomes" id="UP000794436"/>
    </source>
</evidence>
<keyword evidence="8" id="KW-1185">Reference proteome</keyword>
<dbReference type="SMART" id="SM00220">
    <property type="entry name" value="S_TKc"/>
    <property type="match status" value="1"/>
</dbReference>
<keyword evidence="5" id="KW-0472">Membrane</keyword>
<dbReference type="Gene3D" id="3.30.200.20">
    <property type="entry name" value="Phosphorylase Kinase, domain 1"/>
    <property type="match status" value="1"/>
</dbReference>
<organism evidence="7 8">
    <name type="scientific">Pythium oligandrum</name>
    <name type="common">Mycoparasitic fungus</name>
    <dbReference type="NCBI Taxonomy" id="41045"/>
    <lineage>
        <taxon>Eukaryota</taxon>
        <taxon>Sar</taxon>
        <taxon>Stramenopiles</taxon>
        <taxon>Oomycota</taxon>
        <taxon>Peronosporomycetes</taxon>
        <taxon>Pythiales</taxon>
        <taxon>Pythiaceae</taxon>
        <taxon>Pythium</taxon>
    </lineage>
</organism>
<keyword evidence="1" id="KW-0808">Transferase</keyword>
<evidence type="ECO:0000313" key="7">
    <source>
        <dbReference type="EMBL" id="TMW66794.1"/>
    </source>
</evidence>
<keyword evidence="1" id="KW-0418">Kinase</keyword>
<dbReference type="OrthoDB" id="122279at2759"/>
<dbReference type="GO" id="GO:0005524">
    <property type="term" value="F:ATP binding"/>
    <property type="evidence" value="ECO:0007669"/>
    <property type="project" value="UniProtKB-UniRule"/>
</dbReference>
<evidence type="ECO:0000256" key="3">
    <source>
        <dbReference type="ARBA" id="ARBA00022840"/>
    </source>
</evidence>
<evidence type="ECO:0000256" key="1">
    <source>
        <dbReference type="ARBA" id="ARBA00022527"/>
    </source>
</evidence>
<dbReference type="Pfam" id="PF07714">
    <property type="entry name" value="PK_Tyr_Ser-Thr"/>
    <property type="match status" value="1"/>
</dbReference>
<dbReference type="EMBL" id="SPLM01000007">
    <property type="protein sequence ID" value="TMW66794.1"/>
    <property type="molecule type" value="Genomic_DNA"/>
</dbReference>
<dbReference type="InterPro" id="IPR000719">
    <property type="entry name" value="Prot_kinase_dom"/>
</dbReference>
<dbReference type="AlphaFoldDB" id="A0A8K1FMZ6"/>
<dbReference type="InterPro" id="IPR051681">
    <property type="entry name" value="Ser/Thr_Kinases-Pseudokinases"/>
</dbReference>
<keyword evidence="2 4" id="KW-0547">Nucleotide-binding</keyword>
<dbReference type="Gene3D" id="1.10.510.10">
    <property type="entry name" value="Transferase(Phosphotransferase) domain 1"/>
    <property type="match status" value="1"/>
</dbReference>
<gene>
    <name evidence="7" type="ORF">Poli38472_014106</name>
</gene>
<dbReference type="PROSITE" id="PS00107">
    <property type="entry name" value="PROTEIN_KINASE_ATP"/>
    <property type="match status" value="1"/>
</dbReference>
<name>A0A8K1FMZ6_PYTOL</name>
<keyword evidence="5" id="KW-0812">Transmembrane</keyword>
<sequence>MVDVVAQLYQLQANGQLAEKIVLTEFPASLTRLLTERSLVWDELSGLVQRALLWDAGLVLTDGGQLVQVHVPCGKTMHQIFLSKDVFDETQCGIDACNQKNLHFAREDCSIAAVQSLAQCAIAGTAMPTTESTVWSEDGDIESVPNIRVYRRERRLDQNASAEYLFTINQESTVLRTTANCPAKAFFTVPCTLLVPQNAGDWCAPTRGGFIDVWLDNDALSTSSGSGLSTTTMVLLILAVALVLGCALAWAYYSRTRRKQLRGALSTMLYSGEDLATLSGKSDDGLPPIIPLPIRTDSYYAQHTTRNTENDDELLECDMLDGSMCRHSEELALLCSDRDLMLKRIPYSSLKFTKLLGRGASGEVWQAEYNGQTVAVKSLLQEKQHDHGAVELFAKEIRLASCLEHPNIVRFIGLSWRRVADICSVTEYMARGDLSDLMYSKESTKLSWQRDKMCIAIDIASALAYLHSLVPSIIHRDLKSHNVLLNEDLQAKISDFGLSRERSFEETMTNGIGTLLWTAPEILRGEAYTEKADIFSYGIVLSELDTCLMPYSLTDEVSKQQLTSMQLMHLVTQGQLIPRFRDDCPVELEELAKRCLAVSPAYRPSAAEIVFTLRSQVLPSLLGALPSSVISWSSSVFSSGRR</sequence>
<evidence type="ECO:0000256" key="2">
    <source>
        <dbReference type="ARBA" id="ARBA00022741"/>
    </source>
</evidence>
<dbReference type="PANTHER" id="PTHR44329">
    <property type="entry name" value="SERINE/THREONINE-PROTEIN KINASE TNNI3K-RELATED"/>
    <property type="match status" value="1"/>
</dbReference>
<comment type="caution">
    <text evidence="7">The sequence shown here is derived from an EMBL/GenBank/DDBJ whole genome shotgun (WGS) entry which is preliminary data.</text>
</comment>
<dbReference type="InterPro" id="IPR017441">
    <property type="entry name" value="Protein_kinase_ATP_BS"/>
</dbReference>
<dbReference type="Proteomes" id="UP000794436">
    <property type="component" value="Unassembled WGS sequence"/>
</dbReference>
<keyword evidence="1" id="KW-0723">Serine/threonine-protein kinase</keyword>
<evidence type="ECO:0000256" key="4">
    <source>
        <dbReference type="PROSITE-ProRule" id="PRU10141"/>
    </source>
</evidence>
<dbReference type="InterPro" id="IPR001245">
    <property type="entry name" value="Ser-Thr/Tyr_kinase_cat_dom"/>
</dbReference>
<proteinExistence type="predicted"/>
<feature type="transmembrane region" description="Helical" evidence="5">
    <location>
        <begin position="233"/>
        <end position="253"/>
    </location>
</feature>
<keyword evidence="5" id="KW-1133">Transmembrane helix</keyword>
<feature type="domain" description="Protein kinase" evidence="6">
    <location>
        <begin position="350"/>
        <end position="618"/>
    </location>
</feature>
<dbReference type="GO" id="GO:0004674">
    <property type="term" value="F:protein serine/threonine kinase activity"/>
    <property type="evidence" value="ECO:0007669"/>
    <property type="project" value="UniProtKB-KW"/>
</dbReference>
<evidence type="ECO:0000256" key="5">
    <source>
        <dbReference type="SAM" id="Phobius"/>
    </source>
</evidence>
<protein>
    <recommendedName>
        <fullName evidence="6">Protein kinase domain-containing protein</fullName>
    </recommendedName>
</protein>